<dbReference type="Proteomes" id="UP001064933">
    <property type="component" value="Chromosome"/>
</dbReference>
<evidence type="ECO:0000313" key="3">
    <source>
        <dbReference type="Proteomes" id="UP001064933"/>
    </source>
</evidence>
<protein>
    <submittedName>
        <fullName evidence="2">Uncharacterized protein</fullName>
    </submittedName>
</protein>
<evidence type="ECO:0000313" key="2">
    <source>
        <dbReference type="EMBL" id="UXH79623.1"/>
    </source>
</evidence>
<evidence type="ECO:0000256" key="1">
    <source>
        <dbReference type="SAM" id="MobiDB-lite"/>
    </source>
</evidence>
<organism evidence="2 3">
    <name type="scientific">Roseateles amylovorans</name>
    <dbReference type="NCBI Taxonomy" id="2978473"/>
    <lineage>
        <taxon>Bacteria</taxon>
        <taxon>Pseudomonadati</taxon>
        <taxon>Pseudomonadota</taxon>
        <taxon>Betaproteobacteria</taxon>
        <taxon>Burkholderiales</taxon>
        <taxon>Sphaerotilaceae</taxon>
        <taxon>Roseateles</taxon>
    </lineage>
</organism>
<accession>A0ABY6B2K2</accession>
<dbReference type="EMBL" id="CP104562">
    <property type="protein sequence ID" value="UXH79623.1"/>
    <property type="molecule type" value="Genomic_DNA"/>
</dbReference>
<keyword evidence="3" id="KW-1185">Reference proteome</keyword>
<sequence>MTRKDLASSQSGPKIDDESTQGRCRRLCDTRAAATTTESRAGILPKLLRDFSPISA</sequence>
<gene>
    <name evidence="2" type="ORF">N4261_06825</name>
</gene>
<reference evidence="2" key="1">
    <citation type="submission" date="2022-10" db="EMBL/GenBank/DDBJ databases">
        <title>Characterization and whole genome sequencing of a new Roseateles species, isolated from fresh water.</title>
        <authorList>
            <person name="Guliayeva D.Y."/>
            <person name="Akhremchuk A.E."/>
            <person name="Sikolenko M.A."/>
            <person name="Valentovich L.N."/>
            <person name="Sidarenka A.V."/>
        </authorList>
    </citation>
    <scope>NUCLEOTIDE SEQUENCE</scope>
    <source>
        <strain evidence="2">BIM B-1768</strain>
    </source>
</reference>
<name>A0ABY6B2K2_9BURK</name>
<feature type="region of interest" description="Disordered" evidence="1">
    <location>
        <begin position="1"/>
        <end position="22"/>
    </location>
</feature>
<dbReference type="RefSeq" id="WP_261759443.1">
    <property type="nucleotide sequence ID" value="NZ_CP104562.2"/>
</dbReference>
<proteinExistence type="predicted"/>